<dbReference type="EMBL" id="SLZR01000003">
    <property type="protein sequence ID" value="TCS42555.1"/>
    <property type="molecule type" value="Genomic_DNA"/>
</dbReference>
<proteinExistence type="inferred from homology"/>
<sequence length="262" mass="29136">MKITLINGEAGAIPASHRALAYGDGLFETIYVDHNGPQFLTDHLNRLLSGVEILNLAWSESCTDKLLNEISRLVRDITVPHALKIMLLRNYPGRGYDFDPQQQTTDVVLQLADYVKPAWAEKGAKVVVAETYINENQTLAGLKHLNRLDSVIARQFARKNNAHEALLSDAQKNIIEGSMCNVFFKVGSEWLTPSLKVAGVAGILRQQVIEQNAVQVREIHRDELANVEAAALTNSLIGMVPVVSIDNRILSEKVDLNYNWNL</sequence>
<evidence type="ECO:0000256" key="8">
    <source>
        <dbReference type="ARBA" id="ARBA00035676"/>
    </source>
</evidence>
<evidence type="ECO:0000256" key="3">
    <source>
        <dbReference type="ARBA" id="ARBA00011738"/>
    </source>
</evidence>
<dbReference type="AlphaFoldDB" id="A0A4R3ID30"/>
<dbReference type="PANTHER" id="PTHR42743">
    <property type="entry name" value="AMINO-ACID AMINOTRANSFERASE"/>
    <property type="match status" value="1"/>
</dbReference>
<evidence type="ECO:0000313" key="14">
    <source>
        <dbReference type="Proteomes" id="UP000295793"/>
    </source>
</evidence>
<dbReference type="InterPro" id="IPR050571">
    <property type="entry name" value="Class-IV_PLP-Dep_Aminotrnsfr"/>
</dbReference>
<evidence type="ECO:0000256" key="5">
    <source>
        <dbReference type="ARBA" id="ARBA00022909"/>
    </source>
</evidence>
<dbReference type="InterPro" id="IPR043132">
    <property type="entry name" value="BCAT-like_C"/>
</dbReference>
<evidence type="ECO:0000256" key="11">
    <source>
        <dbReference type="ARBA" id="ARBA00069174"/>
    </source>
</evidence>
<dbReference type="GO" id="GO:0008153">
    <property type="term" value="P:4-aminobenzoate biosynthetic process"/>
    <property type="evidence" value="ECO:0007669"/>
    <property type="project" value="UniProtKB-UniRule"/>
</dbReference>
<dbReference type="PANTHER" id="PTHR42743:SF2">
    <property type="entry name" value="AMINODEOXYCHORISMATE LYASE"/>
    <property type="match status" value="1"/>
</dbReference>
<dbReference type="GO" id="GO:0030170">
    <property type="term" value="F:pyridoxal phosphate binding"/>
    <property type="evidence" value="ECO:0007669"/>
    <property type="project" value="InterPro"/>
</dbReference>
<dbReference type="NCBIfam" id="TIGR03461">
    <property type="entry name" value="pabC_Proteo"/>
    <property type="match status" value="1"/>
</dbReference>
<dbReference type="Pfam" id="PF01063">
    <property type="entry name" value="Aminotran_4"/>
    <property type="match status" value="1"/>
</dbReference>
<dbReference type="InterPro" id="IPR036038">
    <property type="entry name" value="Aminotransferase-like"/>
</dbReference>
<dbReference type="FunFam" id="3.20.10.10:FF:000002">
    <property type="entry name" value="D-alanine aminotransferase"/>
    <property type="match status" value="1"/>
</dbReference>
<reference evidence="13 14" key="1">
    <citation type="submission" date="2019-03" db="EMBL/GenBank/DDBJ databases">
        <title>Genomic Encyclopedia of Archaeal and Bacterial Type Strains, Phase II (KMG-II): from individual species to whole genera.</title>
        <authorList>
            <person name="Goeker M."/>
        </authorList>
    </citation>
    <scope>NUCLEOTIDE SEQUENCE [LARGE SCALE GENOMIC DNA]</scope>
    <source>
        <strain evidence="13 14">DSM 15388</strain>
    </source>
</reference>
<organism evidence="13 14">
    <name type="scientific">Reinekea marinisedimentorum</name>
    <dbReference type="NCBI Taxonomy" id="230495"/>
    <lineage>
        <taxon>Bacteria</taxon>
        <taxon>Pseudomonadati</taxon>
        <taxon>Pseudomonadota</taxon>
        <taxon>Gammaproteobacteria</taxon>
        <taxon>Oceanospirillales</taxon>
        <taxon>Saccharospirillaceae</taxon>
        <taxon>Reinekea</taxon>
    </lineage>
</organism>
<evidence type="ECO:0000256" key="2">
    <source>
        <dbReference type="ARBA" id="ARBA00009320"/>
    </source>
</evidence>
<dbReference type="Gene3D" id="3.30.470.10">
    <property type="match status" value="1"/>
</dbReference>
<dbReference type="InterPro" id="IPR017824">
    <property type="entry name" value="Aminodeoxychorismate_lyase_IV"/>
</dbReference>
<comment type="similarity">
    <text evidence="2">Belongs to the class-IV pyridoxal-phosphate-dependent aminotransferase family.</text>
</comment>
<dbReference type="EC" id="4.1.3.38" evidence="8 12"/>
<comment type="pathway">
    <text evidence="7">Cofactor biosynthesis; tetrahydrofolate biosynthesis; 4-aminobenzoate from chorismate: step 2/2.</text>
</comment>
<comment type="subunit">
    <text evidence="3">Homodimer.</text>
</comment>
<dbReference type="GO" id="GO:0005829">
    <property type="term" value="C:cytosol"/>
    <property type="evidence" value="ECO:0007669"/>
    <property type="project" value="TreeGrafter"/>
</dbReference>
<comment type="cofactor">
    <cofactor evidence="1">
        <name>pyridoxal 5'-phosphate</name>
        <dbReference type="ChEBI" id="CHEBI:597326"/>
    </cofactor>
</comment>
<dbReference type="SUPFAM" id="SSF56752">
    <property type="entry name" value="D-aminoacid aminotransferase-like PLP-dependent enzymes"/>
    <property type="match status" value="1"/>
</dbReference>
<gene>
    <name evidence="13" type="ORF">BCF53_103216</name>
</gene>
<dbReference type="GO" id="GO:0046656">
    <property type="term" value="P:folic acid biosynthetic process"/>
    <property type="evidence" value="ECO:0007669"/>
    <property type="project" value="UniProtKB-KW"/>
</dbReference>
<dbReference type="InterPro" id="IPR001544">
    <property type="entry name" value="Aminotrans_IV"/>
</dbReference>
<comment type="caution">
    <text evidence="13">The sequence shown here is derived from an EMBL/GenBank/DDBJ whole genome shotgun (WGS) entry which is preliminary data.</text>
</comment>
<evidence type="ECO:0000256" key="10">
    <source>
        <dbReference type="ARBA" id="ARBA00054027"/>
    </source>
</evidence>
<evidence type="ECO:0000256" key="6">
    <source>
        <dbReference type="ARBA" id="ARBA00023239"/>
    </source>
</evidence>
<evidence type="ECO:0000256" key="9">
    <source>
        <dbReference type="ARBA" id="ARBA00049529"/>
    </source>
</evidence>
<evidence type="ECO:0000256" key="4">
    <source>
        <dbReference type="ARBA" id="ARBA00022898"/>
    </source>
</evidence>
<dbReference type="OrthoDB" id="9805628at2"/>
<dbReference type="Proteomes" id="UP000295793">
    <property type="component" value="Unassembled WGS sequence"/>
</dbReference>
<evidence type="ECO:0000256" key="7">
    <source>
        <dbReference type="ARBA" id="ARBA00035633"/>
    </source>
</evidence>
<comment type="function">
    <text evidence="10">Involved in the biosynthesis of p-aminobenzoate (PABA), a precursor of tetrahydrofolate. Converts 4-amino-4-deoxychorismate into 4-aminobenzoate (PABA) and pyruvate.</text>
</comment>
<dbReference type="Gene3D" id="3.20.10.10">
    <property type="entry name" value="D-amino Acid Aminotransferase, subunit A, domain 2"/>
    <property type="match status" value="1"/>
</dbReference>
<accession>A0A4R3ID30</accession>
<dbReference type="RefSeq" id="WP_132700470.1">
    <property type="nucleotide sequence ID" value="NZ_SLZR01000003.1"/>
</dbReference>
<dbReference type="InterPro" id="IPR043131">
    <property type="entry name" value="BCAT-like_N"/>
</dbReference>
<name>A0A4R3ID30_9GAMM</name>
<evidence type="ECO:0000256" key="12">
    <source>
        <dbReference type="NCBIfam" id="TIGR03461"/>
    </source>
</evidence>
<protein>
    <recommendedName>
        <fullName evidence="11 12">Aminodeoxychorismate lyase</fullName>
        <ecNumber evidence="8 12">4.1.3.38</ecNumber>
    </recommendedName>
</protein>
<evidence type="ECO:0000313" key="13">
    <source>
        <dbReference type="EMBL" id="TCS42555.1"/>
    </source>
</evidence>
<dbReference type="GO" id="GO:0008696">
    <property type="term" value="F:4-amino-4-deoxychorismate lyase activity"/>
    <property type="evidence" value="ECO:0007669"/>
    <property type="project" value="UniProtKB-UniRule"/>
</dbReference>
<keyword evidence="6 13" id="KW-0456">Lyase</keyword>
<keyword evidence="4" id="KW-0663">Pyridoxal phosphate</keyword>
<comment type="catalytic activity">
    <reaction evidence="9">
        <text>4-amino-4-deoxychorismate = 4-aminobenzoate + pyruvate + H(+)</text>
        <dbReference type="Rhea" id="RHEA:16201"/>
        <dbReference type="ChEBI" id="CHEBI:15361"/>
        <dbReference type="ChEBI" id="CHEBI:15378"/>
        <dbReference type="ChEBI" id="CHEBI:17836"/>
        <dbReference type="ChEBI" id="CHEBI:58406"/>
        <dbReference type="EC" id="4.1.3.38"/>
    </reaction>
</comment>
<keyword evidence="14" id="KW-1185">Reference proteome</keyword>
<keyword evidence="5" id="KW-0289">Folate biosynthesis</keyword>
<evidence type="ECO:0000256" key="1">
    <source>
        <dbReference type="ARBA" id="ARBA00001933"/>
    </source>
</evidence>